<name>A0AA48X0B8_9CAUD</name>
<evidence type="ECO:0000313" key="2">
    <source>
        <dbReference type="EMBL" id="QWM91127.2"/>
    </source>
</evidence>
<dbReference type="Proteomes" id="UP000828009">
    <property type="component" value="Segment"/>
</dbReference>
<gene>
    <name evidence="2" type="primary">gp_76849</name>
</gene>
<dbReference type="EMBL" id="MZ130497">
    <property type="protein sequence ID" value="QWM91127.2"/>
    <property type="molecule type" value="Genomic_DNA"/>
</dbReference>
<evidence type="ECO:0000256" key="1">
    <source>
        <dbReference type="SAM" id="MobiDB-lite"/>
    </source>
</evidence>
<keyword evidence="3" id="KW-1185">Reference proteome</keyword>
<protein>
    <submittedName>
        <fullName evidence="2">Uncharacterized protein</fullName>
    </submittedName>
</protein>
<sequence length="329" mass="37057">MTQMESPKRKMQKKNDYQRHKLFRKIKRRRKAQAKADQQVAMKQLRKKLKLPKFGDGKGIKSETGAPLEVKDGMLYYKETGEPFYSAGLLLPEVEIIGDKSKANPWAAAGRHNTSSYWDPNGVVHGFDKSVEAAINYPAMIMKQNGYDASGYYDKVSKIGKAMTTLSPTRWIGTLRGTGMPWEESNQGLYGGYGETGRAADQLFDIMIGSKIGEKFSDKIQNTKELLELSKENHNPFNNAFTRSILYSYLPPASYSARKLVAPALAWPYYILKGSAPDINKAFWTQNNFAGKALKSVFEKAYNVDGDIALQARANAYRRYLKLPQSGDY</sequence>
<reference evidence="2 3" key="1">
    <citation type="submission" date="2021-04" db="EMBL/GenBank/DDBJ databases">
        <authorList>
            <person name="Shkoporov A.N."/>
            <person name="Stockdale S.R."/>
            <person name="Guerin E."/>
            <person name="Ross R.P."/>
            <person name="Hill C."/>
        </authorList>
    </citation>
    <scope>NUCLEOTIDE SEQUENCE [LARGE SCALE GENOMIC DNA]</scope>
    <source>
        <strain evidence="3">cr29_1</strain>
    </source>
</reference>
<accession>A0AA48X0B8</accession>
<feature type="compositionally biased region" description="Basic residues" evidence="1">
    <location>
        <begin position="20"/>
        <end position="33"/>
    </location>
</feature>
<proteinExistence type="predicted"/>
<evidence type="ECO:0000313" key="3">
    <source>
        <dbReference type="Proteomes" id="UP000828009"/>
    </source>
</evidence>
<organism evidence="2 3">
    <name type="scientific">uncultured phage cr29_1</name>
    <dbReference type="NCBI Taxonomy" id="2986418"/>
    <lineage>
        <taxon>Viruses</taxon>
        <taxon>Duplodnaviria</taxon>
        <taxon>Heunggongvirae</taxon>
        <taxon>Uroviricota</taxon>
        <taxon>Caudoviricetes</taxon>
        <taxon>Crassvirales</taxon>
        <taxon>Suoliviridae</taxon>
        <taxon>Oafivirinae</taxon>
        <taxon>Burzaovirus</taxon>
        <taxon>Burzaovirus intestinihominis</taxon>
    </lineage>
</organism>
<feature type="region of interest" description="Disordered" evidence="1">
    <location>
        <begin position="1"/>
        <end position="37"/>
    </location>
</feature>